<dbReference type="SUPFAM" id="SSF54637">
    <property type="entry name" value="Thioesterase/thiol ester dehydrase-isomerase"/>
    <property type="match status" value="2"/>
</dbReference>
<dbReference type="InterPro" id="IPR003703">
    <property type="entry name" value="Acyl_CoA_thio"/>
</dbReference>
<dbReference type="Gene3D" id="2.40.160.210">
    <property type="entry name" value="Acyl-CoA thioesterase, double hotdog domain"/>
    <property type="match status" value="1"/>
</dbReference>
<protein>
    <submittedName>
        <fullName evidence="5">Acyl-CoA thioesterase 2</fullName>
        <ecNumber evidence="5">3.1.2.-</ecNumber>
    </submittedName>
</protein>
<dbReference type="AlphaFoldDB" id="A0A077LZA9"/>
<dbReference type="STRING" id="1194083.BN12_1820002"/>
<evidence type="ECO:0000313" key="5">
    <source>
        <dbReference type="EMBL" id="CCH77304.1"/>
    </source>
</evidence>
<proteinExistence type="inferred from homology"/>
<evidence type="ECO:0000259" key="3">
    <source>
        <dbReference type="Pfam" id="PF02551"/>
    </source>
</evidence>
<dbReference type="EC" id="3.1.2.-" evidence="5"/>
<dbReference type="CDD" id="cd03444">
    <property type="entry name" value="Thioesterase_II_repeat1"/>
    <property type="match status" value="1"/>
</dbReference>
<dbReference type="Pfam" id="PF13622">
    <property type="entry name" value="4HBT_3"/>
    <property type="match status" value="1"/>
</dbReference>
<dbReference type="GO" id="GO:0047617">
    <property type="term" value="F:fatty acyl-CoA hydrolase activity"/>
    <property type="evidence" value="ECO:0007669"/>
    <property type="project" value="InterPro"/>
</dbReference>
<dbReference type="RefSeq" id="WP_048554243.1">
    <property type="nucleotide sequence ID" value="NZ_HF570958.1"/>
</dbReference>
<evidence type="ECO:0000256" key="1">
    <source>
        <dbReference type="ARBA" id="ARBA00006538"/>
    </source>
</evidence>
<sequence length="321" mass="35326">MPNDPAASDDARAHVDRLLALLDLEELGSAEVTISSAPDPESRLGDFTTTVFLGQSHKTPHGRIFGGQVLAQCVIAAGRTVTPAPDEPARPIHSLHGYFMRPGDDRMPIRFSVEQMMDGRSFSTRRVHAIQYGRPILSMSASFQVPATGGLDHQDDMPEVPAPESLTPLTEAFAGRPDDPRSSYVAQRAVDLRHVEGHVSYARPDVERTAHQHVWMRAIASLPDDPLLHAAVLTYASDYGMLEPSIRRHGLAFDDRRLRVASLDHAMWFHRPVRMDEWVLFDLVSPSAQGGRSLGQAGVYSADGRRVATVIQEGMTRVKDA</sequence>
<dbReference type="InterPro" id="IPR049449">
    <property type="entry name" value="TesB_ACOT8-like_N"/>
</dbReference>
<accession>A0A077LZA9</accession>
<dbReference type="Pfam" id="PF02551">
    <property type="entry name" value="Acyl_CoA_thio"/>
    <property type="match status" value="1"/>
</dbReference>
<dbReference type="InterPro" id="IPR029069">
    <property type="entry name" value="HotDog_dom_sf"/>
</dbReference>
<keyword evidence="6" id="KW-1185">Reference proteome</keyword>
<dbReference type="GO" id="GO:0009062">
    <property type="term" value="P:fatty acid catabolic process"/>
    <property type="evidence" value="ECO:0007669"/>
    <property type="project" value="TreeGrafter"/>
</dbReference>
<dbReference type="InterPro" id="IPR042171">
    <property type="entry name" value="Acyl-CoA_hotdog"/>
</dbReference>
<feature type="domain" description="Acyl-CoA thioesterase 2 C-terminal" evidence="3">
    <location>
        <begin position="208"/>
        <end position="315"/>
    </location>
</feature>
<dbReference type="Proteomes" id="UP000035721">
    <property type="component" value="Unassembled WGS sequence"/>
</dbReference>
<comment type="similarity">
    <text evidence="1">Belongs to the C/M/P thioester hydrolase family.</text>
</comment>
<dbReference type="EMBL" id="CAJB01000093">
    <property type="protein sequence ID" value="CCH77304.1"/>
    <property type="molecule type" value="Genomic_DNA"/>
</dbReference>
<dbReference type="PANTHER" id="PTHR11066">
    <property type="entry name" value="ACYL-COA THIOESTERASE"/>
    <property type="match status" value="1"/>
</dbReference>
<evidence type="ECO:0000313" key="6">
    <source>
        <dbReference type="Proteomes" id="UP000035721"/>
    </source>
</evidence>
<dbReference type="PANTHER" id="PTHR11066:SF34">
    <property type="entry name" value="ACYL-COENZYME A THIOESTERASE 8"/>
    <property type="match status" value="1"/>
</dbReference>
<name>A0A077LZA9_9MICO</name>
<dbReference type="OrthoDB" id="9781019at2"/>
<reference evidence="5 6" key="1">
    <citation type="journal article" date="2013" name="ISME J.">
        <title>A metabolic model for members of the genus Tetrasphaera involved in enhanced biological phosphorus removal.</title>
        <authorList>
            <person name="Kristiansen R."/>
            <person name="Nguyen H.T.T."/>
            <person name="Saunders A.M."/>
            <person name="Nielsen J.L."/>
            <person name="Wimmer R."/>
            <person name="Le V.Q."/>
            <person name="McIlroy S.J."/>
            <person name="Petrovski S."/>
            <person name="Seviour R.J."/>
            <person name="Calteau A."/>
            <person name="Nielsen K.L."/>
            <person name="Nielsen P.H."/>
        </authorList>
    </citation>
    <scope>NUCLEOTIDE SEQUENCE [LARGE SCALE GENOMIC DNA]</scope>
    <source>
        <strain evidence="5 6">T1-X7</strain>
    </source>
</reference>
<feature type="domain" description="Acyl-CoA thioesterase-like N-terminal HotDog" evidence="4">
    <location>
        <begin position="60"/>
        <end position="144"/>
    </location>
</feature>
<keyword evidence="2 5" id="KW-0378">Hydrolase</keyword>
<evidence type="ECO:0000256" key="2">
    <source>
        <dbReference type="ARBA" id="ARBA00022801"/>
    </source>
</evidence>
<dbReference type="CDD" id="cd03445">
    <property type="entry name" value="Thioesterase_II_repeat2"/>
    <property type="match status" value="1"/>
</dbReference>
<evidence type="ECO:0000259" key="4">
    <source>
        <dbReference type="Pfam" id="PF13622"/>
    </source>
</evidence>
<dbReference type="GO" id="GO:0006637">
    <property type="term" value="P:acyl-CoA metabolic process"/>
    <property type="evidence" value="ECO:0007669"/>
    <property type="project" value="InterPro"/>
</dbReference>
<dbReference type="InterPro" id="IPR025652">
    <property type="entry name" value="TesB_C"/>
</dbReference>
<comment type="caution">
    <text evidence="5">The sequence shown here is derived from an EMBL/GenBank/DDBJ whole genome shotgun (WGS) entry which is preliminary data.</text>
</comment>
<organism evidence="5 6">
    <name type="scientific">Nostocoides japonicum T1-X7</name>
    <dbReference type="NCBI Taxonomy" id="1194083"/>
    <lineage>
        <taxon>Bacteria</taxon>
        <taxon>Bacillati</taxon>
        <taxon>Actinomycetota</taxon>
        <taxon>Actinomycetes</taxon>
        <taxon>Micrococcales</taxon>
        <taxon>Intrasporangiaceae</taxon>
        <taxon>Nostocoides</taxon>
    </lineage>
</organism>
<gene>
    <name evidence="5" type="primary">tesB</name>
    <name evidence="5" type="ORF">BN12_1820002</name>
</gene>